<dbReference type="AlphaFoldDB" id="A0A7W3IR33"/>
<dbReference type="PANTHER" id="PTHR35339">
    <property type="entry name" value="LINALOOL DEHYDRATASE_ISOMERASE DOMAIN-CONTAINING PROTEIN"/>
    <property type="match status" value="1"/>
</dbReference>
<comment type="caution">
    <text evidence="3">The sequence shown here is derived from an EMBL/GenBank/DDBJ whole genome shotgun (WGS) entry which is preliminary data.</text>
</comment>
<evidence type="ECO:0000256" key="1">
    <source>
        <dbReference type="SAM" id="MobiDB-lite"/>
    </source>
</evidence>
<feature type="region of interest" description="Disordered" evidence="1">
    <location>
        <begin position="1"/>
        <end position="25"/>
    </location>
</feature>
<protein>
    <recommendedName>
        <fullName evidence="2">DUF2264 domain-containing protein</fullName>
    </recommendedName>
</protein>
<dbReference type="InterPro" id="IPR049349">
    <property type="entry name" value="DUF2264_N"/>
</dbReference>
<evidence type="ECO:0000259" key="2">
    <source>
        <dbReference type="Pfam" id="PF10022"/>
    </source>
</evidence>
<reference evidence="3 4" key="1">
    <citation type="submission" date="2020-07" db="EMBL/GenBank/DDBJ databases">
        <title>Sequencing the genomes of 1000 actinobacteria strains.</title>
        <authorList>
            <person name="Klenk H.-P."/>
        </authorList>
    </citation>
    <scope>NUCLEOTIDE SEQUENCE [LARGE SCALE GENOMIC DNA]</scope>
    <source>
        <strain evidence="3 4">DSM 100723</strain>
    </source>
</reference>
<dbReference type="Proteomes" id="UP000523079">
    <property type="component" value="Unassembled WGS sequence"/>
</dbReference>
<organism evidence="3 4">
    <name type="scientific">Microlunatus kandeliicorticis</name>
    <dbReference type="NCBI Taxonomy" id="1759536"/>
    <lineage>
        <taxon>Bacteria</taxon>
        <taxon>Bacillati</taxon>
        <taxon>Actinomycetota</taxon>
        <taxon>Actinomycetes</taxon>
        <taxon>Propionibacteriales</taxon>
        <taxon>Propionibacteriaceae</taxon>
        <taxon>Microlunatus</taxon>
    </lineage>
</organism>
<accession>A0A7W3IR33</accession>
<evidence type="ECO:0000313" key="4">
    <source>
        <dbReference type="Proteomes" id="UP000523079"/>
    </source>
</evidence>
<gene>
    <name evidence="3" type="ORF">FHX74_001287</name>
</gene>
<proteinExistence type="predicted"/>
<sequence>MSTPQPAAIAGAVGALDEDRDRSPLTGWTRDHHRLVADRSLLALRRWASPGHAQFALPGPASNAGPVSDGLEAFARSFLTAGFLLGSGDDDPHDHAGFYAAGLTAGPDGSATDRWPRLDETRQARVEAAALVIALHESRSRIWDRLDAAVQERLVDWLSGSIGTAYGDNNWRWFQNVTQAFLRSVGGPWDQNEVESNLDWLDACYLGDGWYSDGRPDGRGGNVDWYNAWVMHLFSLWYCRILDDQAPADRMAVYRERLAAFLPQGVRLFGASGAPLFQGRSLVYRFATTGLFGAAPVFLTGSAGVEPGALRRVCSGALRWFVEQGAYGADDVLSLGWRGRFEPMRQGYSGPGSPYWASLGFAGLLLGGDHRFWTDTETEPADGVAPARPVGWLVGRHHGLVRVVNHGVDHSGAAPLVEDPQYCRFGYSELAAPVPLAVGVTAPVDNQVVVADERGRWSHRRPLELVRIDDVTAVSRHWARWTDDGERWDEGPELITGSVLRDGVEVRAVRVAGQTGGALAISGFALPEDSTLTSAVIPLTAGLAVRSAVHEVANPYGESLVVPYVITDAGAGDQVHVAAVVLDQREAEAALPSVVVEAAVVTVRWPDGRTHRLDLG</sequence>
<name>A0A7W3IR33_9ACTN</name>
<dbReference type="PIRSF" id="PIRSF014753">
    <property type="entry name" value="UCP014753"/>
    <property type="match status" value="1"/>
</dbReference>
<feature type="domain" description="DUF2264" evidence="2">
    <location>
        <begin position="29"/>
        <end position="378"/>
    </location>
</feature>
<dbReference type="EMBL" id="JACGWT010000002">
    <property type="protein sequence ID" value="MBA8793682.1"/>
    <property type="molecule type" value="Genomic_DNA"/>
</dbReference>
<dbReference type="InterPro" id="IPR016624">
    <property type="entry name" value="UCP014753"/>
</dbReference>
<dbReference type="Pfam" id="PF10022">
    <property type="entry name" value="DUF2264"/>
    <property type="match status" value="1"/>
</dbReference>
<dbReference type="RefSeq" id="WP_182559267.1">
    <property type="nucleotide sequence ID" value="NZ_JACGWT010000002.1"/>
</dbReference>
<keyword evidence="4" id="KW-1185">Reference proteome</keyword>
<dbReference type="PANTHER" id="PTHR35339:SF4">
    <property type="entry name" value="LINALOOL DEHYDRATASE_ISOMERASE DOMAIN-CONTAINING PROTEIN"/>
    <property type="match status" value="1"/>
</dbReference>
<evidence type="ECO:0000313" key="3">
    <source>
        <dbReference type="EMBL" id="MBA8793682.1"/>
    </source>
</evidence>